<dbReference type="PANTHER" id="PTHR45947:SF3">
    <property type="entry name" value="SULFOQUINOVOSYL TRANSFERASE SQD2"/>
    <property type="match status" value="1"/>
</dbReference>
<dbReference type="Pfam" id="PF13692">
    <property type="entry name" value="Glyco_trans_1_4"/>
    <property type="match status" value="1"/>
</dbReference>
<reference evidence="4 5" key="1">
    <citation type="submission" date="2024-10" db="EMBL/GenBank/DDBJ databases">
        <title>The Natural Products Discovery Center: Release of the First 8490 Sequenced Strains for Exploring Actinobacteria Biosynthetic Diversity.</title>
        <authorList>
            <person name="Kalkreuter E."/>
            <person name="Kautsar S.A."/>
            <person name="Yang D."/>
            <person name="Bader C.D."/>
            <person name="Teijaro C.N."/>
            <person name="Fluegel L."/>
            <person name="Davis C.M."/>
            <person name="Simpson J.R."/>
            <person name="Lauterbach L."/>
            <person name="Steele A.D."/>
            <person name="Gui C."/>
            <person name="Meng S."/>
            <person name="Li G."/>
            <person name="Viehrig K."/>
            <person name="Ye F."/>
            <person name="Su P."/>
            <person name="Kiefer A.F."/>
            <person name="Nichols A."/>
            <person name="Cepeda A.J."/>
            <person name="Yan W."/>
            <person name="Fan B."/>
            <person name="Jiang Y."/>
            <person name="Adhikari A."/>
            <person name="Zheng C.-J."/>
            <person name="Schuster L."/>
            <person name="Cowan T.M."/>
            <person name="Smanski M.J."/>
            <person name="Chevrette M.G."/>
            <person name="De Carvalho L.P.S."/>
            <person name="Shen B."/>
        </authorList>
    </citation>
    <scope>NUCLEOTIDE SEQUENCE [LARGE SCALE GENOMIC DNA]</scope>
    <source>
        <strain evidence="4 5">NPDC049639</strain>
    </source>
</reference>
<keyword evidence="1 4" id="KW-0328">Glycosyltransferase</keyword>
<keyword evidence="5" id="KW-1185">Reference proteome</keyword>
<dbReference type="EC" id="2.4.-.-" evidence="4"/>
<dbReference type="InterPro" id="IPR028098">
    <property type="entry name" value="Glyco_trans_4-like_N"/>
</dbReference>
<accession>A0ABW8AQM7</accession>
<organism evidence="4 5">
    <name type="scientific">Spongisporangium articulatum</name>
    <dbReference type="NCBI Taxonomy" id="3362603"/>
    <lineage>
        <taxon>Bacteria</taxon>
        <taxon>Bacillati</taxon>
        <taxon>Actinomycetota</taxon>
        <taxon>Actinomycetes</taxon>
        <taxon>Kineosporiales</taxon>
        <taxon>Kineosporiaceae</taxon>
        <taxon>Spongisporangium</taxon>
    </lineage>
</organism>
<dbReference type="RefSeq" id="WP_398281997.1">
    <property type="nucleotide sequence ID" value="NZ_JBITLV010000005.1"/>
</dbReference>
<dbReference type="Proteomes" id="UP001612915">
    <property type="component" value="Unassembled WGS sequence"/>
</dbReference>
<name>A0ABW8AQM7_9ACTN</name>
<dbReference type="CDD" id="cd03801">
    <property type="entry name" value="GT4_PimA-like"/>
    <property type="match status" value="1"/>
</dbReference>
<protein>
    <submittedName>
        <fullName evidence="4">Glycosyltransferase family 4 protein</fullName>
        <ecNumber evidence="4">2.4.-.-</ecNumber>
    </submittedName>
</protein>
<proteinExistence type="predicted"/>
<evidence type="ECO:0000256" key="2">
    <source>
        <dbReference type="ARBA" id="ARBA00022679"/>
    </source>
</evidence>
<dbReference type="SUPFAM" id="SSF53756">
    <property type="entry name" value="UDP-Glycosyltransferase/glycogen phosphorylase"/>
    <property type="match status" value="1"/>
</dbReference>
<dbReference type="GO" id="GO:0016757">
    <property type="term" value="F:glycosyltransferase activity"/>
    <property type="evidence" value="ECO:0007669"/>
    <property type="project" value="UniProtKB-KW"/>
</dbReference>
<dbReference type="EMBL" id="JBITLV010000005">
    <property type="protein sequence ID" value="MFI7588408.1"/>
    <property type="molecule type" value="Genomic_DNA"/>
</dbReference>
<dbReference type="Gene3D" id="3.40.50.2000">
    <property type="entry name" value="Glycogen Phosphorylase B"/>
    <property type="match status" value="2"/>
</dbReference>
<gene>
    <name evidence="4" type="ORF">ACIB24_15165</name>
</gene>
<evidence type="ECO:0000259" key="3">
    <source>
        <dbReference type="Pfam" id="PF13439"/>
    </source>
</evidence>
<keyword evidence="2 4" id="KW-0808">Transferase</keyword>
<feature type="domain" description="Glycosyltransferase subfamily 4-like N-terminal" evidence="3">
    <location>
        <begin position="14"/>
        <end position="177"/>
    </location>
</feature>
<evidence type="ECO:0000256" key="1">
    <source>
        <dbReference type="ARBA" id="ARBA00022676"/>
    </source>
</evidence>
<comment type="caution">
    <text evidence="4">The sequence shown here is derived from an EMBL/GenBank/DDBJ whole genome shotgun (WGS) entry which is preliminary data.</text>
</comment>
<evidence type="ECO:0000313" key="4">
    <source>
        <dbReference type="EMBL" id="MFI7588408.1"/>
    </source>
</evidence>
<dbReference type="PANTHER" id="PTHR45947">
    <property type="entry name" value="SULFOQUINOVOSYL TRANSFERASE SQD2"/>
    <property type="match status" value="1"/>
</dbReference>
<sequence length="387" mass="41147">MRIALVGPTHPFKGGVAAHTTETARHLADAGHDVVLVSWSRMYPQALYPGDPVVPGEQPDLPPFSPVERPLRWDRPWSWWSTGTSLHTFDLVVLVVVVPVQVPALLTVAAGARRGRTTGVAHIVPTNHRPAVAAIVHNVVPHETHPGGEWLMNRLLRSMDGVLVHSPEQASLARAHGARSVLTEPLPPHLPGGLPHPAGRAAAAARPPRADAPLRVLALGMVREYKGFDLLLEAADGVPDVLVTVAGEQWGAAGERLRELAADPRLDGRVSLRAGYVPGVEVPELLAAHDVLALPYRHATASQNAFLGHAHGLPVLATTVGTFADDVRDGVDGLLVPPGDVPALRAALTELAAPGRLDALRAGLPEVDVEKPWERYVQAVTELGVAR</sequence>
<dbReference type="InterPro" id="IPR050194">
    <property type="entry name" value="Glycosyltransferase_grp1"/>
</dbReference>
<dbReference type="Pfam" id="PF13439">
    <property type="entry name" value="Glyco_transf_4"/>
    <property type="match status" value="1"/>
</dbReference>
<evidence type="ECO:0000313" key="5">
    <source>
        <dbReference type="Proteomes" id="UP001612915"/>
    </source>
</evidence>